<sequence length="76" mass="8786">MTRITFTYKYKFFISNPKNQNVQTSKLSASQPLTAFTRQSAALLPPRVDDATMTTRKSQQGRRRLPHLQPPVEQHQ</sequence>
<evidence type="ECO:0000256" key="1">
    <source>
        <dbReference type="SAM" id="MobiDB-lite"/>
    </source>
</evidence>
<dbReference type="AlphaFoldDB" id="A0AAP0P2Z1"/>
<accession>A0AAP0P2Z1</accession>
<proteinExistence type="predicted"/>
<comment type="caution">
    <text evidence="2">The sequence shown here is derived from an EMBL/GenBank/DDBJ whole genome shotgun (WGS) entry which is preliminary data.</text>
</comment>
<name>A0AAP0P2Z1_9MAGN</name>
<protein>
    <submittedName>
        <fullName evidence="2">Uncharacterized protein</fullName>
    </submittedName>
</protein>
<dbReference type="Proteomes" id="UP001419268">
    <property type="component" value="Unassembled WGS sequence"/>
</dbReference>
<dbReference type="EMBL" id="JBBNAG010000006">
    <property type="protein sequence ID" value="KAK9125546.1"/>
    <property type="molecule type" value="Genomic_DNA"/>
</dbReference>
<gene>
    <name evidence="2" type="ORF">Scep_014392</name>
</gene>
<keyword evidence="3" id="KW-1185">Reference proteome</keyword>
<feature type="region of interest" description="Disordered" evidence="1">
    <location>
        <begin position="47"/>
        <end position="76"/>
    </location>
</feature>
<organism evidence="2 3">
    <name type="scientific">Stephania cephalantha</name>
    <dbReference type="NCBI Taxonomy" id="152367"/>
    <lineage>
        <taxon>Eukaryota</taxon>
        <taxon>Viridiplantae</taxon>
        <taxon>Streptophyta</taxon>
        <taxon>Embryophyta</taxon>
        <taxon>Tracheophyta</taxon>
        <taxon>Spermatophyta</taxon>
        <taxon>Magnoliopsida</taxon>
        <taxon>Ranunculales</taxon>
        <taxon>Menispermaceae</taxon>
        <taxon>Menispermoideae</taxon>
        <taxon>Cissampelideae</taxon>
        <taxon>Stephania</taxon>
    </lineage>
</organism>
<evidence type="ECO:0000313" key="2">
    <source>
        <dbReference type="EMBL" id="KAK9125546.1"/>
    </source>
</evidence>
<reference evidence="2 3" key="1">
    <citation type="submission" date="2024-01" db="EMBL/GenBank/DDBJ databases">
        <title>Genome assemblies of Stephania.</title>
        <authorList>
            <person name="Yang L."/>
        </authorList>
    </citation>
    <scope>NUCLEOTIDE SEQUENCE [LARGE SCALE GENOMIC DNA]</scope>
    <source>
        <strain evidence="2">JXDWG</strain>
        <tissue evidence="2">Leaf</tissue>
    </source>
</reference>
<evidence type="ECO:0000313" key="3">
    <source>
        <dbReference type="Proteomes" id="UP001419268"/>
    </source>
</evidence>